<sequence>MGWFDGSSSVSGSGWVRKRSPHRSNSVYSSRHSRHSAPSIFSLGGGGKNRSTSSFFSASSHSRKGVRPRSGFIERMIRRIKRLLRDIWSYARRHPVKVFLFVIVPLITGGVLQKLLAMVGLRLPSGLVGNRSEFEQISRRSSSLGGLGGLAGGVGGAGLGDSINGATVCNYKRILQKQTFDTISGLMHVEPPDALSPNKLTCQTPLGRRFQGERQKQRLQALERLLDAQNQCEDSVLSDSTSTTFFPDSGLASQATLQNGSHSTSPSFVSDSSSRIWDSFITSRATQIGESPISQSSGSLIQAQSVDSPGLPLRERIFNQLMREIDSVDETSYNQIMSGELSISQIFRAGLRHVPTRPPQNPLGNDTFLVDEPNPPLRTERILVPENKMRVHAHALPNVYANNLRLKQFTTISALRASIESLGLAFSMLSNPDTESPFYRGSLSKDAAELIIAKERFDDVAPHLRPTIAQIRHSHHPYLDGLPFPSLRERIIEACSLEPPIIDEEDLCNDLEKGGLICWGSYLGNGNCATGSGAPWDYRSWEAQPWFLRKWWFFIGGSQGELFQQTRWWHEMRGDRLVAPW</sequence>
<dbReference type="PANTHER" id="PTHR38116:SF5">
    <property type="entry name" value="BZIP DOMAIN-CONTAINING PROTEIN"/>
    <property type="match status" value="1"/>
</dbReference>
<gene>
    <name evidence="3" type="ORF">GQ26_0240140</name>
</gene>
<evidence type="ECO:0000313" key="3">
    <source>
        <dbReference type="EMBL" id="KFX45148.1"/>
    </source>
</evidence>
<dbReference type="Pfam" id="PF11905">
    <property type="entry name" value="DUF3425"/>
    <property type="match status" value="1"/>
</dbReference>
<feature type="transmembrane region" description="Helical" evidence="2">
    <location>
        <begin position="98"/>
        <end position="121"/>
    </location>
</feature>
<dbReference type="InterPro" id="IPR021833">
    <property type="entry name" value="DUF3425"/>
</dbReference>
<proteinExistence type="predicted"/>
<dbReference type="EMBL" id="JPOX01000024">
    <property type="protein sequence ID" value="KFX45148.1"/>
    <property type="molecule type" value="Genomic_DNA"/>
</dbReference>
<evidence type="ECO:0000256" key="1">
    <source>
        <dbReference type="SAM" id="MobiDB-lite"/>
    </source>
</evidence>
<organism evidence="3">
    <name type="scientific">Talaromyces marneffei PM1</name>
    <dbReference type="NCBI Taxonomy" id="1077442"/>
    <lineage>
        <taxon>Eukaryota</taxon>
        <taxon>Fungi</taxon>
        <taxon>Dikarya</taxon>
        <taxon>Ascomycota</taxon>
        <taxon>Pezizomycotina</taxon>
        <taxon>Eurotiomycetes</taxon>
        <taxon>Eurotiomycetidae</taxon>
        <taxon>Eurotiales</taxon>
        <taxon>Trichocomaceae</taxon>
        <taxon>Talaromyces</taxon>
        <taxon>Talaromyces sect. Talaromyces</taxon>
    </lineage>
</organism>
<feature type="compositionally biased region" description="Low complexity" evidence="1">
    <location>
        <begin position="1"/>
        <end position="14"/>
    </location>
</feature>
<accession>A0A093XIU8</accession>
<dbReference type="PANTHER" id="PTHR38116">
    <property type="entry name" value="CHROMOSOME 7, WHOLE GENOME SHOTGUN SEQUENCE"/>
    <property type="match status" value="1"/>
</dbReference>
<dbReference type="HOGENOM" id="CLU_469443_0_0_1"/>
<comment type="caution">
    <text evidence="3">The sequence shown here is derived from an EMBL/GenBank/DDBJ whole genome shotgun (WGS) entry which is preliminary data.</text>
</comment>
<keyword evidence="2" id="KW-0472">Membrane</keyword>
<reference evidence="3" key="1">
    <citation type="journal article" date="2014" name="PLoS Genet.">
        <title>Signature Gene Expression Reveals Novel Clues to the Molecular Mechanisms of Dimorphic Transition in Penicillium marneffei.</title>
        <authorList>
            <person name="Yang E."/>
            <person name="Wang G."/>
            <person name="Cai J."/>
            <person name="Woo P.C."/>
            <person name="Lau S.K."/>
            <person name="Yuen K.-Y."/>
            <person name="Chow W.-N."/>
            <person name="Lin X."/>
        </authorList>
    </citation>
    <scope>NUCLEOTIDE SEQUENCE [LARGE SCALE GENOMIC DNA]</scope>
    <source>
        <strain evidence="3">PM1</strain>
    </source>
</reference>
<evidence type="ECO:0000256" key="2">
    <source>
        <dbReference type="SAM" id="Phobius"/>
    </source>
</evidence>
<dbReference type="AlphaFoldDB" id="A0A093XIU8"/>
<feature type="region of interest" description="Disordered" evidence="1">
    <location>
        <begin position="1"/>
        <end position="31"/>
    </location>
</feature>
<protein>
    <submittedName>
        <fullName evidence="3">Uncharacterized protein</fullName>
    </submittedName>
</protein>
<keyword evidence="2" id="KW-1133">Transmembrane helix</keyword>
<keyword evidence="2" id="KW-0812">Transmembrane</keyword>
<name>A0A093XIU8_TALMA</name>
<dbReference type="eggNOG" id="ENOG502SYCV">
    <property type="taxonomic scope" value="Eukaryota"/>
</dbReference>